<protein>
    <submittedName>
        <fullName evidence="1">Uncharacterized protein</fullName>
    </submittedName>
</protein>
<keyword evidence="2" id="KW-1185">Reference proteome</keyword>
<name>A0AAD5LQP6_PYTIN</name>
<evidence type="ECO:0000313" key="2">
    <source>
        <dbReference type="Proteomes" id="UP001209570"/>
    </source>
</evidence>
<gene>
    <name evidence="1" type="ORF">P43SY_011555</name>
</gene>
<comment type="caution">
    <text evidence="1">The sequence shown here is derived from an EMBL/GenBank/DDBJ whole genome shotgun (WGS) entry which is preliminary data.</text>
</comment>
<dbReference type="AlphaFoldDB" id="A0AAD5LQP6"/>
<reference evidence="1" key="1">
    <citation type="submission" date="2021-12" db="EMBL/GenBank/DDBJ databases">
        <title>Prjna785345.</title>
        <authorList>
            <person name="Rujirawat T."/>
            <person name="Krajaejun T."/>
        </authorList>
    </citation>
    <scope>NUCLEOTIDE SEQUENCE</scope>
    <source>
        <strain evidence="1">Pi057C3</strain>
    </source>
</reference>
<accession>A0AAD5LQP6</accession>
<proteinExistence type="predicted"/>
<dbReference type="EMBL" id="JAKCXM010001755">
    <property type="protein sequence ID" value="KAJ0390689.1"/>
    <property type="molecule type" value="Genomic_DNA"/>
</dbReference>
<organism evidence="1 2">
    <name type="scientific">Pythium insidiosum</name>
    <name type="common">Pythiosis disease agent</name>
    <dbReference type="NCBI Taxonomy" id="114742"/>
    <lineage>
        <taxon>Eukaryota</taxon>
        <taxon>Sar</taxon>
        <taxon>Stramenopiles</taxon>
        <taxon>Oomycota</taxon>
        <taxon>Peronosporomycetes</taxon>
        <taxon>Pythiales</taxon>
        <taxon>Pythiaceae</taxon>
        <taxon>Pythium</taxon>
    </lineage>
</organism>
<dbReference type="Proteomes" id="UP001209570">
    <property type="component" value="Unassembled WGS sequence"/>
</dbReference>
<evidence type="ECO:0000313" key="1">
    <source>
        <dbReference type="EMBL" id="KAJ0390689.1"/>
    </source>
</evidence>
<sequence>MSPSNPITIAQACHHHDAHTHAHTHAHTQAPTQVHAYTDTDAVRLVDAARQESVAAFDDYRRSATTPSLLEIEQEALKLEARIDAILQRLGDALVGVAAAKAILEKRDFERRCLQQQAEAASLLQSTTPATAHADDIAGADADDGGVRAVVAVASAKPMASPTTARRAQEPIERLATGLGNVRLRRERASDSFVCECRGKTYKYEPQSHLQFQLQSQ</sequence>